<evidence type="ECO:0000313" key="3">
    <source>
        <dbReference type="EMBL" id="UZJ27044.1"/>
    </source>
</evidence>
<keyword evidence="4" id="KW-1185">Reference proteome</keyword>
<name>A0ABY6P5U6_9NOCA</name>
<sequence>MLTRSEEQLRVGTETVVTGRARLRKVVVTEQRTITVTLRHEEYVLDREAVHDGVPVDPTQDPFPPLGSPDGTHVDAGTEIVLHAERPVITTEIVPVEHIRLAVRTVSTEQPVTGPLRDEVVEYYAPNTTP</sequence>
<organism evidence="3 4">
    <name type="scientific">Rhodococcus antarcticus</name>
    <dbReference type="NCBI Taxonomy" id="2987751"/>
    <lineage>
        <taxon>Bacteria</taxon>
        <taxon>Bacillati</taxon>
        <taxon>Actinomycetota</taxon>
        <taxon>Actinomycetes</taxon>
        <taxon>Mycobacteriales</taxon>
        <taxon>Nocardiaceae</taxon>
        <taxon>Rhodococcus</taxon>
    </lineage>
</organism>
<geneLocation type="plasmid" evidence="3 4">
    <name>unnamed3</name>
</geneLocation>
<evidence type="ECO:0000313" key="4">
    <source>
        <dbReference type="Proteomes" id="UP001164965"/>
    </source>
</evidence>
<evidence type="ECO:0000256" key="1">
    <source>
        <dbReference type="SAM" id="MobiDB-lite"/>
    </source>
</evidence>
<feature type="region of interest" description="Disordered" evidence="1">
    <location>
        <begin position="49"/>
        <end position="73"/>
    </location>
</feature>
<dbReference type="RefSeq" id="WP_265385148.1">
    <property type="nucleotide sequence ID" value="NZ_CP110618.1"/>
</dbReference>
<gene>
    <name evidence="3" type="ORF">RHODO2019_19130</name>
</gene>
<dbReference type="PANTHER" id="PTHR38463">
    <property type="entry name" value="STRESS RESPONSE PROTEIN YSNF"/>
    <property type="match status" value="1"/>
</dbReference>
<keyword evidence="3" id="KW-0614">Plasmid</keyword>
<dbReference type="InterPro" id="IPR019060">
    <property type="entry name" value="DUF2382"/>
</dbReference>
<proteinExistence type="predicted"/>
<reference evidence="3" key="1">
    <citation type="submission" date="2022-10" db="EMBL/GenBank/DDBJ databases">
        <title>Rhodococcus sp.75.</title>
        <authorList>
            <person name="Sun M."/>
        </authorList>
    </citation>
    <scope>NUCLEOTIDE SEQUENCE</scope>
    <source>
        <strain evidence="3">75</strain>
        <plasmid evidence="3">unnamed3</plasmid>
    </source>
</reference>
<accession>A0ABY6P5U6</accession>
<dbReference type="InterPro" id="IPR052967">
    <property type="entry name" value="Stress_Response_Assoc"/>
</dbReference>
<dbReference type="Pfam" id="PF09557">
    <property type="entry name" value="DUF2382"/>
    <property type="match status" value="1"/>
</dbReference>
<dbReference type="PANTHER" id="PTHR38463:SF1">
    <property type="entry name" value="STRESS RESPONSE PROTEIN YSNF"/>
    <property type="match status" value="1"/>
</dbReference>
<dbReference type="EMBL" id="CP110618">
    <property type="protein sequence ID" value="UZJ27044.1"/>
    <property type="molecule type" value="Genomic_DNA"/>
</dbReference>
<feature type="domain" description="DUF2382" evidence="2">
    <location>
        <begin position="2"/>
        <end position="122"/>
    </location>
</feature>
<protein>
    <submittedName>
        <fullName evidence="3">YsnF/AvaK domain-containing protein</fullName>
    </submittedName>
</protein>
<dbReference type="Proteomes" id="UP001164965">
    <property type="component" value="Plasmid unnamed3"/>
</dbReference>
<evidence type="ECO:0000259" key="2">
    <source>
        <dbReference type="Pfam" id="PF09557"/>
    </source>
</evidence>